<evidence type="ECO:0000259" key="1">
    <source>
        <dbReference type="PROSITE" id="PS51704"/>
    </source>
</evidence>
<dbReference type="Gene3D" id="3.20.20.190">
    <property type="entry name" value="Phosphatidylinositol (PI) phosphodiesterase"/>
    <property type="match status" value="1"/>
</dbReference>
<evidence type="ECO:0000313" key="2">
    <source>
        <dbReference type="EMBL" id="AEM38773.1"/>
    </source>
</evidence>
<gene>
    <name evidence="2" type="ordered locus">Pyrfu_0904</name>
</gene>
<reference evidence="2 3" key="1">
    <citation type="journal article" date="2011" name="Stand. Genomic Sci.">
        <title>Complete genome sequence of the hyperthermophilic chemolithoautotroph Pyrolobus fumarii type strain (1A).</title>
        <authorList>
            <person name="Anderson I."/>
            <person name="Goker M."/>
            <person name="Nolan M."/>
            <person name="Lucas S."/>
            <person name="Hammon N."/>
            <person name="Deshpande S."/>
            <person name="Cheng J.F."/>
            <person name="Tapia R."/>
            <person name="Han C."/>
            <person name="Goodwin L."/>
            <person name="Pitluck S."/>
            <person name="Huntemann M."/>
            <person name="Liolios K."/>
            <person name="Ivanova N."/>
            <person name="Pagani I."/>
            <person name="Mavromatis K."/>
            <person name="Ovchinikova G."/>
            <person name="Pati A."/>
            <person name="Chen A."/>
            <person name="Palaniappan K."/>
            <person name="Land M."/>
            <person name="Hauser L."/>
            <person name="Brambilla E.M."/>
            <person name="Huber H."/>
            <person name="Yasawong M."/>
            <person name="Rohde M."/>
            <person name="Spring S."/>
            <person name="Abt B."/>
            <person name="Sikorski J."/>
            <person name="Wirth R."/>
            <person name="Detter J.C."/>
            <person name="Woyke T."/>
            <person name="Bristow J."/>
            <person name="Eisen J.A."/>
            <person name="Markowitz V."/>
            <person name="Hugenholtz P."/>
            <person name="Kyrpides N.C."/>
            <person name="Klenk H.P."/>
            <person name="Lapidus A."/>
        </authorList>
    </citation>
    <scope>NUCLEOTIDE SEQUENCE [LARGE SCALE GENOMIC DNA]</scope>
    <source>
        <strain evidence="3">DSM 11204 / 1A</strain>
    </source>
</reference>
<dbReference type="HOGENOM" id="CLU_030006_3_5_2"/>
<dbReference type="SUPFAM" id="SSF51695">
    <property type="entry name" value="PLC-like phosphodiesterases"/>
    <property type="match status" value="1"/>
</dbReference>
<dbReference type="PANTHER" id="PTHR46211:SF14">
    <property type="entry name" value="GLYCEROPHOSPHODIESTER PHOSPHODIESTERASE"/>
    <property type="match status" value="1"/>
</dbReference>
<dbReference type="InParanoid" id="G0EE79"/>
<dbReference type="GO" id="GO:0006629">
    <property type="term" value="P:lipid metabolic process"/>
    <property type="evidence" value="ECO:0007669"/>
    <property type="project" value="InterPro"/>
</dbReference>
<sequence>MSPLLGFDSVTPVLGLNKVLKALTRKPFAVIGHRCAAGEALENTLSALERALEAGVDIVEVDVQVTKDGVPILLHDESLTRIAGIDINVRSSTWSEIQRVTLPDGERLATLTEFLEAIRGRIPALIEIKHVEDTRIVVDHLTGLEEWIAIISFHDEALRLAKRLNPKLVTGLIYARPPGRILDAKRVGASIVLPRYNLATEKAVNFAHRLGLRVIAWTVNDEMTAITLYKRGVEGIATDYPSKLTRLREKLGSNDEHDSL</sequence>
<dbReference type="Proteomes" id="UP000001037">
    <property type="component" value="Chromosome"/>
</dbReference>
<accession>G0EE79</accession>
<dbReference type="PROSITE" id="PS51704">
    <property type="entry name" value="GP_PDE"/>
    <property type="match status" value="1"/>
</dbReference>
<name>G0EE79_PYRF1</name>
<dbReference type="STRING" id="694429.Pyrfu_0904"/>
<dbReference type="PROSITE" id="PS50007">
    <property type="entry name" value="PIPLC_X_DOMAIN"/>
    <property type="match status" value="1"/>
</dbReference>
<dbReference type="KEGG" id="pfm:Pyrfu_0904"/>
<dbReference type="EMBL" id="CP002838">
    <property type="protein sequence ID" value="AEM38773.1"/>
    <property type="molecule type" value="Genomic_DNA"/>
</dbReference>
<dbReference type="InterPro" id="IPR017946">
    <property type="entry name" value="PLC-like_Pdiesterase_TIM-brl"/>
</dbReference>
<dbReference type="PANTHER" id="PTHR46211">
    <property type="entry name" value="GLYCEROPHOSPHORYL DIESTER PHOSPHODIESTERASE"/>
    <property type="match status" value="1"/>
</dbReference>
<feature type="domain" description="GP-PDE" evidence="1">
    <location>
        <begin position="28"/>
        <end position="248"/>
    </location>
</feature>
<dbReference type="Pfam" id="PF03009">
    <property type="entry name" value="GDPD"/>
    <property type="match status" value="1"/>
</dbReference>
<evidence type="ECO:0000313" key="3">
    <source>
        <dbReference type="Proteomes" id="UP000001037"/>
    </source>
</evidence>
<dbReference type="AlphaFoldDB" id="G0EE79"/>
<proteinExistence type="predicted"/>
<protein>
    <submittedName>
        <fullName evidence="2">Glycerophosphoryl diester phosphodiesterase</fullName>
    </submittedName>
</protein>
<dbReference type="GO" id="GO:0008081">
    <property type="term" value="F:phosphoric diester hydrolase activity"/>
    <property type="evidence" value="ECO:0007669"/>
    <property type="project" value="InterPro"/>
</dbReference>
<dbReference type="eggNOG" id="arCOG00701">
    <property type="taxonomic scope" value="Archaea"/>
</dbReference>
<keyword evidence="3" id="KW-1185">Reference proteome</keyword>
<dbReference type="CDD" id="cd08556">
    <property type="entry name" value="GDPD"/>
    <property type="match status" value="1"/>
</dbReference>
<organism evidence="2 3">
    <name type="scientific">Pyrolobus fumarii (strain DSM 11204 / 1A)</name>
    <dbReference type="NCBI Taxonomy" id="694429"/>
    <lineage>
        <taxon>Archaea</taxon>
        <taxon>Thermoproteota</taxon>
        <taxon>Thermoprotei</taxon>
        <taxon>Desulfurococcales</taxon>
        <taxon>Pyrodictiaceae</taxon>
        <taxon>Pyrolobus</taxon>
    </lineage>
</organism>
<dbReference type="InterPro" id="IPR030395">
    <property type="entry name" value="GP_PDE_dom"/>
</dbReference>